<reference evidence="1 2" key="1">
    <citation type="submission" date="2019-04" db="EMBL/GenBank/DDBJ databases">
        <title>An improved genome assembly and genetic linkage map for asparagus bean, Vigna unguiculata ssp. sesquipedialis.</title>
        <authorList>
            <person name="Xia Q."/>
            <person name="Zhang R."/>
            <person name="Dong Y."/>
        </authorList>
    </citation>
    <scope>NUCLEOTIDE SEQUENCE [LARGE SCALE GENOMIC DNA]</scope>
    <source>
        <tissue evidence="1">Leaf</tissue>
    </source>
</reference>
<name>A0A4D6L425_VIGUN</name>
<evidence type="ECO:0000313" key="2">
    <source>
        <dbReference type="Proteomes" id="UP000501690"/>
    </source>
</evidence>
<dbReference type="EMBL" id="CP039346">
    <property type="protein sequence ID" value="QCD83272.1"/>
    <property type="molecule type" value="Genomic_DNA"/>
</dbReference>
<gene>
    <name evidence="1" type="ORF">DEO72_LG2g3616</name>
</gene>
<protein>
    <submittedName>
        <fullName evidence="1">Uncharacterized protein</fullName>
    </submittedName>
</protein>
<sequence length="57" mass="6434">MATNACTRITSHNVPSFVPMCLNVLDLVHGYYGLIFVGTQRNSQTYIDGHKCMHTYN</sequence>
<keyword evidence="2" id="KW-1185">Reference proteome</keyword>
<dbReference type="Proteomes" id="UP000501690">
    <property type="component" value="Linkage Group LG2"/>
</dbReference>
<proteinExistence type="predicted"/>
<dbReference type="AlphaFoldDB" id="A0A4D6L425"/>
<evidence type="ECO:0000313" key="1">
    <source>
        <dbReference type="EMBL" id="QCD83272.1"/>
    </source>
</evidence>
<organism evidence="1 2">
    <name type="scientific">Vigna unguiculata</name>
    <name type="common">Cowpea</name>
    <dbReference type="NCBI Taxonomy" id="3917"/>
    <lineage>
        <taxon>Eukaryota</taxon>
        <taxon>Viridiplantae</taxon>
        <taxon>Streptophyta</taxon>
        <taxon>Embryophyta</taxon>
        <taxon>Tracheophyta</taxon>
        <taxon>Spermatophyta</taxon>
        <taxon>Magnoliopsida</taxon>
        <taxon>eudicotyledons</taxon>
        <taxon>Gunneridae</taxon>
        <taxon>Pentapetalae</taxon>
        <taxon>rosids</taxon>
        <taxon>fabids</taxon>
        <taxon>Fabales</taxon>
        <taxon>Fabaceae</taxon>
        <taxon>Papilionoideae</taxon>
        <taxon>50 kb inversion clade</taxon>
        <taxon>NPAAA clade</taxon>
        <taxon>indigoferoid/millettioid clade</taxon>
        <taxon>Phaseoleae</taxon>
        <taxon>Vigna</taxon>
    </lineage>
</organism>
<accession>A0A4D6L425</accession>